<evidence type="ECO:0000313" key="3">
    <source>
        <dbReference type="EMBL" id="GGX78410.1"/>
    </source>
</evidence>
<dbReference type="PANTHER" id="PTHR46268">
    <property type="entry name" value="STRESS RESPONSE PROTEIN NHAX"/>
    <property type="match status" value="1"/>
</dbReference>
<dbReference type="Gene3D" id="3.40.50.12370">
    <property type="match status" value="1"/>
</dbReference>
<proteinExistence type="inferred from homology"/>
<dbReference type="Proteomes" id="UP000653056">
    <property type="component" value="Unassembled WGS sequence"/>
</dbReference>
<name>A0ABQ2YD16_9GAMM</name>
<gene>
    <name evidence="3" type="ORF">GCM10007160_02080</name>
</gene>
<evidence type="ECO:0000256" key="1">
    <source>
        <dbReference type="ARBA" id="ARBA00008791"/>
    </source>
</evidence>
<dbReference type="RefSeq" id="WP_189465112.1">
    <property type="nucleotide sequence ID" value="NZ_BMXS01000001.1"/>
</dbReference>
<dbReference type="SUPFAM" id="SSF52402">
    <property type="entry name" value="Adenine nucleotide alpha hydrolases-like"/>
    <property type="match status" value="2"/>
</dbReference>
<dbReference type="PRINTS" id="PR01438">
    <property type="entry name" value="UNVRSLSTRESS"/>
</dbReference>
<comment type="caution">
    <text evidence="3">The sequence shown here is derived from an EMBL/GenBank/DDBJ whole genome shotgun (WGS) entry which is preliminary data.</text>
</comment>
<reference evidence="4" key="1">
    <citation type="journal article" date="2019" name="Int. J. Syst. Evol. Microbiol.">
        <title>The Global Catalogue of Microorganisms (GCM) 10K type strain sequencing project: providing services to taxonomists for standard genome sequencing and annotation.</title>
        <authorList>
            <consortium name="The Broad Institute Genomics Platform"/>
            <consortium name="The Broad Institute Genome Sequencing Center for Infectious Disease"/>
            <person name="Wu L."/>
            <person name="Ma J."/>
        </authorList>
    </citation>
    <scope>NUCLEOTIDE SEQUENCE [LARGE SCALE GENOMIC DNA]</scope>
    <source>
        <strain evidence="4">KCTC 22228</strain>
    </source>
</reference>
<evidence type="ECO:0000259" key="2">
    <source>
        <dbReference type="Pfam" id="PF00582"/>
    </source>
</evidence>
<accession>A0ABQ2YD16</accession>
<dbReference type="CDD" id="cd00293">
    <property type="entry name" value="USP-like"/>
    <property type="match status" value="2"/>
</dbReference>
<protein>
    <recommendedName>
        <fullName evidence="2">UspA domain-containing protein</fullName>
    </recommendedName>
</protein>
<dbReference type="PANTHER" id="PTHR46268:SF6">
    <property type="entry name" value="UNIVERSAL STRESS PROTEIN UP12"/>
    <property type="match status" value="1"/>
</dbReference>
<dbReference type="EMBL" id="BMXS01000001">
    <property type="protein sequence ID" value="GGX78410.1"/>
    <property type="molecule type" value="Genomic_DNA"/>
</dbReference>
<comment type="similarity">
    <text evidence="1">Belongs to the universal stress protein A family.</text>
</comment>
<organism evidence="3 4">
    <name type="scientific">Litchfieldella qijiaojingensis</name>
    <dbReference type="NCBI Taxonomy" id="980347"/>
    <lineage>
        <taxon>Bacteria</taxon>
        <taxon>Pseudomonadati</taxon>
        <taxon>Pseudomonadota</taxon>
        <taxon>Gammaproteobacteria</taxon>
        <taxon>Oceanospirillales</taxon>
        <taxon>Halomonadaceae</taxon>
        <taxon>Litchfieldella</taxon>
    </lineage>
</organism>
<keyword evidence="4" id="KW-1185">Reference proteome</keyword>
<sequence>MIQSILLAIDMSPSGKVASQYAVDMARKLQGAVHVVYVTDSRLMELGFYGEDARPEMIETALRLKRESQEQLEAQGERLLASMKAEIEASGIECRSEMLSGVPAVRILDAAVDSDLIVMGRRGESAGLGDSKGLGEVVERVLRTAEQPVLLAGADFQDISRILLGFDGTKPAREAMVYAIELAQRLSLPVVAVSVHHDDAIARRRLSTVDHYAETHRIQIETEVRKGDPADVLLEMAQPGDLITIGAFGDGRIREWLLGSTTEAILRSAEQPVLLHR</sequence>
<evidence type="ECO:0000313" key="4">
    <source>
        <dbReference type="Proteomes" id="UP000653056"/>
    </source>
</evidence>
<dbReference type="InterPro" id="IPR006016">
    <property type="entry name" value="UspA"/>
</dbReference>
<feature type="domain" description="UspA" evidence="2">
    <location>
        <begin position="161"/>
        <end position="275"/>
    </location>
</feature>
<feature type="domain" description="UspA" evidence="2">
    <location>
        <begin position="1"/>
        <end position="151"/>
    </location>
</feature>
<dbReference type="Pfam" id="PF00582">
    <property type="entry name" value="Usp"/>
    <property type="match status" value="2"/>
</dbReference>
<dbReference type="InterPro" id="IPR006015">
    <property type="entry name" value="Universal_stress_UspA"/>
</dbReference>